<name>A0ABX5FL15_9BACL</name>
<dbReference type="PANTHER" id="PTHR37829">
    <property type="entry name" value="PHAGE-LIKE ELEMENT PBSX PROTEIN XKDT"/>
    <property type="match status" value="1"/>
</dbReference>
<accession>A0ABX5FL15</accession>
<dbReference type="RefSeq" id="WP_106836283.1">
    <property type="nucleotide sequence ID" value="NZ_JARMEW010000044.1"/>
</dbReference>
<sequence>MLDEKGFKRKRFADLFEEMEAKSKEAYGEKINTSERSPLGIILRLFAWFLSKLWQVTEDVYNSAYPHTAQGASLFRLGPYSGIKRLLAEYAIGLIAITGTPGYTVEKGFRVSDKKVVFETTEPITLGVNGTGTVAIRAVETGASGNKPAGVITTIVNPNGNITSVTNPIPTTKGRNLETPLEFRERFSISSEGRGKATVPAIRKAMLEVTGVRAAAVVENYKNVTDSEGRPPKSIEVYVLGGDPKEIAQAIFENKAGGIEPYGNQTETVKDDAGFEHTVRFSYAIEVPIHLRMTVVRSTSFPSNGVSLLKTAAIKYIGGEDEDGIIYTGLNLGMTVIHSALVAVRTEVEGIADLIVELSKDGTTWTKGNIAIAPHEVAQTSFDKISVVIQS</sequence>
<dbReference type="InterPro" id="IPR052399">
    <property type="entry name" value="Phage_Baseplate_Assmbl_Protein"/>
</dbReference>
<dbReference type="Pfam" id="PF04865">
    <property type="entry name" value="Baseplate_J"/>
    <property type="match status" value="1"/>
</dbReference>
<evidence type="ECO:0000313" key="2">
    <source>
        <dbReference type="EMBL" id="PSK04203.1"/>
    </source>
</evidence>
<proteinExistence type="predicted"/>
<dbReference type="EMBL" id="PXZO01000060">
    <property type="protein sequence ID" value="PSK04203.1"/>
    <property type="molecule type" value="Genomic_DNA"/>
</dbReference>
<dbReference type="GeneID" id="95753745"/>
<feature type="domain" description="Baseplate protein J-like barrel" evidence="1">
    <location>
        <begin position="96"/>
        <end position="174"/>
    </location>
</feature>
<evidence type="ECO:0000313" key="3">
    <source>
        <dbReference type="Proteomes" id="UP000241645"/>
    </source>
</evidence>
<comment type="caution">
    <text evidence="2">The sequence shown here is derived from an EMBL/GenBank/DDBJ whole genome shotgun (WGS) entry which is preliminary data.</text>
</comment>
<reference evidence="2 3" key="1">
    <citation type="submission" date="2018-03" db="EMBL/GenBank/DDBJ databases">
        <title>Brevisbacillus phylogenomics.</title>
        <authorList>
            <person name="Dunlap C."/>
        </authorList>
    </citation>
    <scope>NUCLEOTIDE SEQUENCE [LARGE SCALE GENOMIC DNA]</scope>
    <source>
        <strain evidence="2 3">NRRL B-41110</strain>
    </source>
</reference>
<gene>
    <name evidence="2" type="ORF">C7R92_27070</name>
</gene>
<evidence type="ECO:0000259" key="1">
    <source>
        <dbReference type="Pfam" id="PF04865"/>
    </source>
</evidence>
<organism evidence="2 3">
    <name type="scientific">Brevibacillus porteri</name>
    <dbReference type="NCBI Taxonomy" id="2126350"/>
    <lineage>
        <taxon>Bacteria</taxon>
        <taxon>Bacillati</taxon>
        <taxon>Bacillota</taxon>
        <taxon>Bacilli</taxon>
        <taxon>Bacillales</taxon>
        <taxon>Paenibacillaceae</taxon>
        <taxon>Brevibacillus</taxon>
    </lineage>
</organism>
<protein>
    <recommendedName>
        <fullName evidence="1">Baseplate protein J-like barrel domain-containing protein</fullName>
    </recommendedName>
</protein>
<dbReference type="InterPro" id="IPR006949">
    <property type="entry name" value="Barrel_Baseplate_J-like"/>
</dbReference>
<dbReference type="Proteomes" id="UP000241645">
    <property type="component" value="Unassembled WGS sequence"/>
</dbReference>
<keyword evidence="3" id="KW-1185">Reference proteome</keyword>
<dbReference type="PANTHER" id="PTHR37829:SF3">
    <property type="entry name" value="PROTEIN JAYE-RELATED"/>
    <property type="match status" value="1"/>
</dbReference>